<accession>A0A9P0H638</accession>
<evidence type="ECO:0000259" key="12">
    <source>
        <dbReference type="SMART" id="SM00490"/>
    </source>
</evidence>
<dbReference type="SMART" id="SM00490">
    <property type="entry name" value="HELICc"/>
    <property type="match status" value="1"/>
</dbReference>
<dbReference type="GO" id="GO:0005524">
    <property type="term" value="F:ATP binding"/>
    <property type="evidence" value="ECO:0007669"/>
    <property type="project" value="UniProtKB-KW"/>
</dbReference>
<evidence type="ECO:0000256" key="7">
    <source>
        <dbReference type="ARBA" id="ARBA00023125"/>
    </source>
</evidence>
<dbReference type="CDD" id="cd18793">
    <property type="entry name" value="SF2_C_SNF"/>
    <property type="match status" value="1"/>
</dbReference>
<dbReference type="FunFam" id="3.40.50.300:FF:000428">
    <property type="entry name" value="TATA-binding protein-associated factor 172"/>
    <property type="match status" value="1"/>
</dbReference>
<keyword evidence="3" id="KW-0547">Nucleotide-binding</keyword>
<dbReference type="PANTHER" id="PTHR36498:SF1">
    <property type="entry name" value="TATA-BINDING PROTEIN-ASSOCIATED FACTOR 172"/>
    <property type="match status" value="1"/>
</dbReference>
<dbReference type="InterPro" id="IPR038718">
    <property type="entry name" value="SNF2-like_sf"/>
</dbReference>
<dbReference type="GO" id="GO:0016887">
    <property type="term" value="F:ATP hydrolysis activity"/>
    <property type="evidence" value="ECO:0007669"/>
    <property type="project" value="InterPro"/>
</dbReference>
<dbReference type="InterPro" id="IPR016024">
    <property type="entry name" value="ARM-type_fold"/>
</dbReference>
<organism evidence="13 14">
    <name type="scientific">Nezara viridula</name>
    <name type="common">Southern green stink bug</name>
    <name type="synonym">Cimex viridulus</name>
    <dbReference type="NCBI Taxonomy" id="85310"/>
    <lineage>
        <taxon>Eukaryota</taxon>
        <taxon>Metazoa</taxon>
        <taxon>Ecdysozoa</taxon>
        <taxon>Arthropoda</taxon>
        <taxon>Hexapoda</taxon>
        <taxon>Insecta</taxon>
        <taxon>Pterygota</taxon>
        <taxon>Neoptera</taxon>
        <taxon>Paraneoptera</taxon>
        <taxon>Hemiptera</taxon>
        <taxon>Heteroptera</taxon>
        <taxon>Panheteroptera</taxon>
        <taxon>Pentatomomorpha</taxon>
        <taxon>Pentatomoidea</taxon>
        <taxon>Pentatomidae</taxon>
        <taxon>Pentatominae</taxon>
        <taxon>Nezara</taxon>
    </lineage>
</organism>
<proteinExistence type="predicted"/>
<keyword evidence="6" id="KW-0067">ATP-binding</keyword>
<dbReference type="Pfam" id="PF00271">
    <property type="entry name" value="Helicase_C"/>
    <property type="match status" value="1"/>
</dbReference>
<dbReference type="EMBL" id="OV725079">
    <property type="protein sequence ID" value="CAH1396142.1"/>
    <property type="molecule type" value="Genomic_DNA"/>
</dbReference>
<keyword evidence="4" id="KW-0378">Hydrolase</keyword>
<evidence type="ECO:0000256" key="10">
    <source>
        <dbReference type="SAM" id="MobiDB-lite"/>
    </source>
</evidence>
<feature type="compositionally biased region" description="Basic and acidic residues" evidence="10">
    <location>
        <begin position="230"/>
        <end position="239"/>
    </location>
</feature>
<reference evidence="13" key="1">
    <citation type="submission" date="2022-01" db="EMBL/GenBank/DDBJ databases">
        <authorList>
            <person name="King R."/>
        </authorList>
    </citation>
    <scope>NUCLEOTIDE SEQUENCE</scope>
</reference>
<evidence type="ECO:0008006" key="15">
    <source>
        <dbReference type="Google" id="ProtNLM"/>
    </source>
</evidence>
<dbReference type="Gene3D" id="3.40.50.300">
    <property type="entry name" value="P-loop containing nucleotide triphosphate hydrolases"/>
    <property type="match status" value="1"/>
</dbReference>
<dbReference type="InterPro" id="IPR044972">
    <property type="entry name" value="Mot1"/>
</dbReference>
<dbReference type="SUPFAM" id="SSF52540">
    <property type="entry name" value="P-loop containing nucleoside triphosphate hydrolases"/>
    <property type="match status" value="2"/>
</dbReference>
<dbReference type="Gene3D" id="1.25.10.10">
    <property type="entry name" value="Leucine-rich Repeat Variant"/>
    <property type="match status" value="2"/>
</dbReference>
<dbReference type="GO" id="GO:0005634">
    <property type="term" value="C:nucleus"/>
    <property type="evidence" value="ECO:0007669"/>
    <property type="project" value="UniProtKB-SubCell"/>
</dbReference>
<evidence type="ECO:0000256" key="5">
    <source>
        <dbReference type="ARBA" id="ARBA00022806"/>
    </source>
</evidence>
<evidence type="ECO:0000256" key="1">
    <source>
        <dbReference type="ARBA" id="ARBA00004123"/>
    </source>
</evidence>
<feature type="coiled-coil region" evidence="9">
    <location>
        <begin position="122"/>
        <end position="156"/>
    </location>
</feature>
<feature type="region of interest" description="Disordered" evidence="10">
    <location>
        <begin position="204"/>
        <end position="251"/>
    </location>
</feature>
<keyword evidence="5" id="KW-0347">Helicase</keyword>
<evidence type="ECO:0000256" key="6">
    <source>
        <dbReference type="ARBA" id="ARBA00022840"/>
    </source>
</evidence>
<keyword evidence="2" id="KW-0677">Repeat</keyword>
<keyword evidence="7" id="KW-0238">DNA-binding</keyword>
<keyword evidence="8" id="KW-0539">Nucleus</keyword>
<dbReference type="SUPFAM" id="SSF48371">
    <property type="entry name" value="ARM repeat"/>
    <property type="match status" value="1"/>
</dbReference>
<dbReference type="GO" id="GO:0017025">
    <property type="term" value="F:TBP-class protein binding"/>
    <property type="evidence" value="ECO:0007669"/>
    <property type="project" value="InterPro"/>
</dbReference>
<evidence type="ECO:0000256" key="4">
    <source>
        <dbReference type="ARBA" id="ARBA00022801"/>
    </source>
</evidence>
<gene>
    <name evidence="13" type="ORF">NEZAVI_LOCUS6266</name>
</gene>
<evidence type="ECO:0000256" key="9">
    <source>
        <dbReference type="SAM" id="Coils"/>
    </source>
</evidence>
<dbReference type="InterPro" id="IPR049730">
    <property type="entry name" value="SNF2/RAD54-like_C"/>
</dbReference>
<evidence type="ECO:0000259" key="11">
    <source>
        <dbReference type="SMART" id="SM00487"/>
    </source>
</evidence>
<dbReference type="GO" id="GO:0004386">
    <property type="term" value="F:helicase activity"/>
    <property type="evidence" value="ECO:0007669"/>
    <property type="project" value="UniProtKB-KW"/>
</dbReference>
<dbReference type="InterPro" id="IPR014001">
    <property type="entry name" value="Helicase_ATP-bd"/>
</dbReference>
<dbReference type="FunFam" id="3.40.50.10810:FF:000009">
    <property type="entry name" value="B-TFIID TATA-box-binding protein-associated factor 1"/>
    <property type="match status" value="1"/>
</dbReference>
<keyword evidence="9" id="KW-0175">Coiled coil</keyword>
<sequence length="1815" mass="203360">MASSRLDRLFLLLESGSSAVTRRAAANQLGEVQRLHPHELHNLLKSVLTYLKSTSWDTRIAAGWAVEAILKKVPLWDPIGVSNEKDVNGSIDVTELTGRLTCSNFNVDNILENSAHLMGSEGREYETSLQNAANTKEDLEKQRNVLNERLNLTAAAELGFDTSSLYTIDDLKVEIVNTNDVPVKPNIGEVVGLSCREVNRARRKARQAMLKQRSKEKMGSYQQSDEDEEPEKKKIKLESSTDEEVSYPVPDNTNNWPIDTVEWPLDWFCQQLAENLFSPTWEIRHGAGTALKHLIKNHGRSGGKSTKINQSQMQAVHESWLIDVALRLVCVLTLDRFGDFVFDQVVAPVRETSAQVLGSVANLMNHQSVHDILKVLLKLLEQKDWETRHGGLLGIKYIFAVRQDLLVELFPLCFPKLHTALKDAMDDVGAVAAGALATSVDLMASKFPEQAVDVLNTLCLLVPELDDLTPASNTFVPLLAQLLLKQNVSSRISADTAVSELVMRVWSLLEHNNTSVRSAALNTLSSLTGHASFAALLQPTLRYLYQRALLEHHQATHDNVHVVWKEVLEKSKLNDILVAACPYITGWLCLAMQPPRLPFDPSLLIQTKPISKEGTCPLKSGRCVQGQDPARCDMKQYIGGNETVPVTVREKNSSHARFTVTRMLGYLSKFIVKPAPGIVYTEEMESPIDCYVKVILVYLNSKSALQRFVVGLVVSEWAANEPPSPSPRPLVVKLMECLTETVYYDEIGLSYSKLLQDVKDFFALLKHYKVVADEITSANVLTLDQMEHLCGTYTADLLEKSRLKPKLLETLEERRKCIRNAVTTTLNEQNTYHIMTQAALAGAIVMLKELPEKLSPIVKPLMDSIKREENEELQELSAKHLALLVENCVERVPCPNAKIITNLITFLRSDTEFTPRISPAKAESCSFNNDKALVPLDDDSLQTSIITLLKQLKNAERAILRRCLSSSGRGPGRPPAMEVQLEDIIKEDNAQKINLIQRRGATLALEAITKRFGQNVPVAVPTLWQAVVGDLLEKINPNTIWTNNIQYKTTEIEHLIGILQVLEVTCPSVDKSLLPQILKCLNHLVRLLSHPFSAIRHMASRCLAQLASIEPNIVMDVVIEYVIPMLSAVNDDTKRRGSIEAVTVIIEKLQLAVVPYVYFLIVPLLGRMSDQNETIRTLATHTFADLIQVMPLESGIPNPPKLSPRLMVLKNEQRQFVEQLFNPSSITDYKVPVPISAELRSYQQAGVNWLAFLNQYKLHGLLCDDMGLGKTLQSICILAGDHYDRKQKYKETRKADSAPLPSLVVCPPTLTGHWVFEVEKFTSRKYLSALQYAGPPAERERLRKQVKKHNLIVASYDIVRKDIDFFSSIKWNYCILDEGHVIKNGKTKSSKAIKQLIANHRLILSGTPIQNNVLELWSLFDFLMPGFLGTEKQFTARYSRPILMSRDPKSSAKEQEAGVLAMEALHRQVLPFVLRRMKEDVLKDLPPKITQDYYCELSPLQKQLYEDFAKSRAHQTLSESVNSNQPPNTSHIFQALRYLQSVCNHPKLALNSKHPQYENIIKQLKEQNSSLSDIQHAAKFPALKQLLIDCGIGVPSGEQTEDIVVNQHRALIFCQLKAMLDILENDFFRCHMPTVSYLRLDGSVPASLRHSVVTRFNNDPTIDVLILTTQVGGLGLNLTGADTVIFVEHDWSPMKDLQAMDRAHRIGQKKVVNVYRLITRATLEEKIMGLQKFKLMTANTVISADNASLETMGTDKLLDLFSLEKQGIAGNSSGPSSAGSGGQLKSVLDALPDLWDQADYDEEYDVSNFVNSLRD</sequence>
<evidence type="ECO:0000313" key="14">
    <source>
        <dbReference type="Proteomes" id="UP001152798"/>
    </source>
</evidence>
<dbReference type="PANTHER" id="PTHR36498">
    <property type="entry name" value="TATA-BINDING PROTEIN-ASSOCIATED FACTOR 172"/>
    <property type="match status" value="1"/>
</dbReference>
<feature type="domain" description="Helicase C-terminal" evidence="12">
    <location>
        <begin position="1617"/>
        <end position="1707"/>
    </location>
</feature>
<dbReference type="Gene3D" id="3.40.50.10810">
    <property type="entry name" value="Tandem AAA-ATPase domain"/>
    <property type="match status" value="1"/>
</dbReference>
<dbReference type="InterPro" id="IPR011989">
    <property type="entry name" value="ARM-like"/>
</dbReference>
<evidence type="ECO:0000256" key="3">
    <source>
        <dbReference type="ARBA" id="ARBA00022741"/>
    </source>
</evidence>
<dbReference type="InterPro" id="IPR001650">
    <property type="entry name" value="Helicase_C-like"/>
</dbReference>
<dbReference type="Pfam" id="PF00176">
    <property type="entry name" value="SNF2-rel_dom"/>
    <property type="match status" value="1"/>
</dbReference>
<dbReference type="SMART" id="SM00487">
    <property type="entry name" value="DEXDc"/>
    <property type="match status" value="1"/>
</dbReference>
<keyword evidence="14" id="KW-1185">Reference proteome</keyword>
<dbReference type="InterPro" id="IPR027417">
    <property type="entry name" value="P-loop_NTPase"/>
</dbReference>
<comment type="subcellular location">
    <subcellularLocation>
        <location evidence="1">Nucleus</location>
    </subcellularLocation>
</comment>
<protein>
    <recommendedName>
        <fullName evidence="15">TATA-binding protein-associated factor 172</fullName>
    </recommendedName>
</protein>
<dbReference type="InterPro" id="IPR000330">
    <property type="entry name" value="SNF2_N"/>
</dbReference>
<dbReference type="InterPro" id="IPR022707">
    <property type="entry name" value="Mot1_central_dom"/>
</dbReference>
<evidence type="ECO:0000256" key="2">
    <source>
        <dbReference type="ARBA" id="ARBA00022737"/>
    </source>
</evidence>
<dbReference type="Pfam" id="PF12054">
    <property type="entry name" value="DUF3535"/>
    <property type="match status" value="1"/>
</dbReference>
<evidence type="ECO:0000256" key="8">
    <source>
        <dbReference type="ARBA" id="ARBA00023242"/>
    </source>
</evidence>
<dbReference type="InterPro" id="IPR044078">
    <property type="entry name" value="Mot1_ATP-bd"/>
</dbReference>
<dbReference type="GO" id="GO:0003677">
    <property type="term" value="F:DNA binding"/>
    <property type="evidence" value="ECO:0007669"/>
    <property type="project" value="UniProtKB-KW"/>
</dbReference>
<dbReference type="CDD" id="cd17999">
    <property type="entry name" value="DEXHc_Mot1"/>
    <property type="match status" value="1"/>
</dbReference>
<name>A0A9P0H638_NEZVI</name>
<dbReference type="OrthoDB" id="10252227at2759"/>
<dbReference type="Proteomes" id="UP001152798">
    <property type="component" value="Chromosome 3"/>
</dbReference>
<feature type="domain" description="Helicase ATP-binding" evidence="11">
    <location>
        <begin position="1235"/>
        <end position="1437"/>
    </location>
</feature>
<evidence type="ECO:0000313" key="13">
    <source>
        <dbReference type="EMBL" id="CAH1396142.1"/>
    </source>
</evidence>